<name>A0A7D9JBB6_PARCT</name>
<keyword evidence="2" id="KW-1185">Reference proteome</keyword>
<comment type="caution">
    <text evidence="1">The sequence shown here is derived from an EMBL/GenBank/DDBJ whole genome shotgun (WGS) entry which is preliminary data.</text>
</comment>
<accession>A0A7D9JBB6</accession>
<proteinExistence type="predicted"/>
<dbReference type="OrthoDB" id="10341279at2759"/>
<dbReference type="Proteomes" id="UP001152795">
    <property type="component" value="Unassembled WGS sequence"/>
</dbReference>
<dbReference type="AlphaFoldDB" id="A0A7D9JBB6"/>
<protein>
    <submittedName>
        <fullName evidence="1">Uncharacterized protein</fullName>
    </submittedName>
</protein>
<reference evidence="1" key="1">
    <citation type="submission" date="2020-04" db="EMBL/GenBank/DDBJ databases">
        <authorList>
            <person name="Alioto T."/>
            <person name="Alioto T."/>
            <person name="Gomez Garrido J."/>
        </authorList>
    </citation>
    <scope>NUCLEOTIDE SEQUENCE</scope>
    <source>
        <strain evidence="1">A484AB</strain>
    </source>
</reference>
<evidence type="ECO:0000313" key="1">
    <source>
        <dbReference type="EMBL" id="CAB4025968.1"/>
    </source>
</evidence>
<gene>
    <name evidence="1" type="ORF">PACLA_8A023072</name>
</gene>
<dbReference type="EMBL" id="CACRXK020013924">
    <property type="protein sequence ID" value="CAB4025968.1"/>
    <property type="molecule type" value="Genomic_DNA"/>
</dbReference>
<evidence type="ECO:0000313" key="2">
    <source>
        <dbReference type="Proteomes" id="UP001152795"/>
    </source>
</evidence>
<sequence>MPVKYSDIEWNGQPVVWYIVYRNIELTSGKNVEKPSIHEADDEVQEMCDEEQCFLVCLPSGNMATEDNVSWFVHPQEIHI</sequence>
<organism evidence="1 2">
    <name type="scientific">Paramuricea clavata</name>
    <name type="common">Red gorgonian</name>
    <name type="synonym">Violescent sea-whip</name>
    <dbReference type="NCBI Taxonomy" id="317549"/>
    <lineage>
        <taxon>Eukaryota</taxon>
        <taxon>Metazoa</taxon>
        <taxon>Cnidaria</taxon>
        <taxon>Anthozoa</taxon>
        <taxon>Octocorallia</taxon>
        <taxon>Malacalcyonacea</taxon>
        <taxon>Plexauridae</taxon>
        <taxon>Paramuricea</taxon>
    </lineage>
</organism>